<evidence type="ECO:0000256" key="7">
    <source>
        <dbReference type="RuleBase" id="RU000383"/>
    </source>
</evidence>
<dbReference type="CDD" id="cd20544">
    <property type="entry name" value="CYCLIN_AtCycD-like_rpt2"/>
    <property type="match status" value="1"/>
</dbReference>
<comment type="subunit">
    <text evidence="2">Interacts with the CDC2 protein kinase to form a serine/threonine kinase holoenzyme complex also known as maturation promoting factor (MPF). The cyclin subunit imparts substrate specificity to the complex.</text>
</comment>
<evidence type="ECO:0000259" key="10">
    <source>
        <dbReference type="SMART" id="SM01332"/>
    </source>
</evidence>
<keyword evidence="12" id="KW-1185">Reference proteome</keyword>
<dbReference type="GO" id="GO:0051301">
    <property type="term" value="P:cell division"/>
    <property type="evidence" value="ECO:0007669"/>
    <property type="project" value="UniProtKB-KW"/>
</dbReference>
<evidence type="ECO:0000256" key="2">
    <source>
        <dbReference type="ARBA" id="ARBA00011177"/>
    </source>
</evidence>
<dbReference type="InterPro" id="IPR006671">
    <property type="entry name" value="Cyclin_N"/>
</dbReference>
<keyword evidence="4 7" id="KW-0195">Cyclin</keyword>
<dbReference type="SUPFAM" id="SSF47954">
    <property type="entry name" value="Cyclin-like"/>
    <property type="match status" value="2"/>
</dbReference>
<comment type="similarity">
    <text evidence="1">Belongs to the cyclin family. Cyclin D subfamily.</text>
</comment>
<dbReference type="FunFam" id="1.10.472.10:FF:000070">
    <property type="entry name" value="CYCLIN D32"/>
    <property type="match status" value="1"/>
</dbReference>
<keyword evidence="5" id="KW-0131">Cell cycle</keyword>
<dbReference type="SMART" id="SM00385">
    <property type="entry name" value="CYCLIN"/>
    <property type="match status" value="2"/>
</dbReference>
<dbReference type="AlphaFoldDB" id="A0AAN9PRC6"/>
<dbReference type="InterPro" id="IPR039361">
    <property type="entry name" value="Cyclin"/>
</dbReference>
<dbReference type="PANTHER" id="PTHR10177">
    <property type="entry name" value="CYCLINS"/>
    <property type="match status" value="1"/>
</dbReference>
<dbReference type="Pfam" id="PF02984">
    <property type="entry name" value="Cyclin_C"/>
    <property type="match status" value="1"/>
</dbReference>
<organism evidence="11 12">
    <name type="scientific">Canavalia gladiata</name>
    <name type="common">Sword bean</name>
    <name type="synonym">Dolichos gladiatus</name>
    <dbReference type="NCBI Taxonomy" id="3824"/>
    <lineage>
        <taxon>Eukaryota</taxon>
        <taxon>Viridiplantae</taxon>
        <taxon>Streptophyta</taxon>
        <taxon>Embryophyta</taxon>
        <taxon>Tracheophyta</taxon>
        <taxon>Spermatophyta</taxon>
        <taxon>Magnoliopsida</taxon>
        <taxon>eudicotyledons</taxon>
        <taxon>Gunneridae</taxon>
        <taxon>Pentapetalae</taxon>
        <taxon>rosids</taxon>
        <taxon>fabids</taxon>
        <taxon>Fabales</taxon>
        <taxon>Fabaceae</taxon>
        <taxon>Papilionoideae</taxon>
        <taxon>50 kb inversion clade</taxon>
        <taxon>NPAAA clade</taxon>
        <taxon>indigoferoid/millettioid clade</taxon>
        <taxon>Phaseoleae</taxon>
        <taxon>Canavalia</taxon>
    </lineage>
</organism>
<dbReference type="GO" id="GO:0010444">
    <property type="term" value="P:guard mother cell differentiation"/>
    <property type="evidence" value="ECO:0007669"/>
    <property type="project" value="UniProtKB-ARBA"/>
</dbReference>
<comment type="caution">
    <text evidence="11">The sequence shown here is derived from an EMBL/GenBank/DDBJ whole genome shotgun (WGS) entry which is preliminary data.</text>
</comment>
<evidence type="ECO:0000256" key="8">
    <source>
        <dbReference type="SAM" id="MobiDB-lite"/>
    </source>
</evidence>
<feature type="domain" description="Cyclin-like" evidence="9">
    <location>
        <begin position="140"/>
        <end position="228"/>
    </location>
</feature>
<accession>A0AAN9PRC6</accession>
<keyword evidence="3" id="KW-0132">Cell division</keyword>
<sequence>MPQQRSPSFILSREHSRTDRERATHSCSHTLSLRYHAVRWISTVSSLYDFSALTSVLAVNYFDRFITNLSFESDKPWITHLAAVTCLSLAAKMEETRVPPLLDLQVEESKFLFEAKTIQKMELLVLSTLEWKMNPVTPISFFQHVVTNLGLNTRLHTEFLRRCERFLLSAIADSRVMSYRPSILAAAIMIHVIKEMEPFNALEYTKQLLALLKSSEEQVNECYKLLVRSGDFHNLPQKRKGLSEPSSPGGVIDASFSCDSSNDSWTLASSVSVSVEPVFKKSKVQDQHMPLPSVKRMSVDVLSNPC</sequence>
<evidence type="ECO:0000256" key="1">
    <source>
        <dbReference type="ARBA" id="ARBA00009065"/>
    </source>
</evidence>
<dbReference type="GO" id="GO:0048316">
    <property type="term" value="P:seed development"/>
    <property type="evidence" value="ECO:0007669"/>
    <property type="project" value="UniProtKB-ARBA"/>
</dbReference>
<evidence type="ECO:0000256" key="3">
    <source>
        <dbReference type="ARBA" id="ARBA00022618"/>
    </source>
</evidence>
<evidence type="ECO:0000313" key="11">
    <source>
        <dbReference type="EMBL" id="KAK7307656.1"/>
    </source>
</evidence>
<evidence type="ECO:0000256" key="4">
    <source>
        <dbReference type="ARBA" id="ARBA00023127"/>
    </source>
</evidence>
<evidence type="ECO:0000259" key="9">
    <source>
        <dbReference type="SMART" id="SM00385"/>
    </source>
</evidence>
<dbReference type="SMART" id="SM01332">
    <property type="entry name" value="Cyclin_C"/>
    <property type="match status" value="1"/>
</dbReference>
<dbReference type="CDD" id="cd20543">
    <property type="entry name" value="CYCLIN_AtCycD-like_rpt1"/>
    <property type="match status" value="1"/>
</dbReference>
<dbReference type="Gene3D" id="1.10.472.10">
    <property type="entry name" value="Cyclin-like"/>
    <property type="match status" value="2"/>
</dbReference>
<reference evidence="11 12" key="1">
    <citation type="submission" date="2024-01" db="EMBL/GenBank/DDBJ databases">
        <title>The genomes of 5 underutilized Papilionoideae crops provide insights into root nodulation and disease resistanc.</title>
        <authorList>
            <person name="Jiang F."/>
        </authorList>
    </citation>
    <scope>NUCLEOTIDE SEQUENCE [LARGE SCALE GENOMIC DNA]</scope>
    <source>
        <strain evidence="11">LVBAO_FW01</strain>
        <tissue evidence="11">Leaves</tissue>
    </source>
</reference>
<feature type="domain" description="Cyclin C-terminal" evidence="10">
    <location>
        <begin position="136"/>
        <end position="260"/>
    </location>
</feature>
<evidence type="ECO:0000256" key="6">
    <source>
        <dbReference type="ARBA" id="ARBA00032263"/>
    </source>
</evidence>
<feature type="region of interest" description="Disordered" evidence="8">
    <location>
        <begin position="1"/>
        <end position="22"/>
    </location>
</feature>
<dbReference type="Proteomes" id="UP001367508">
    <property type="component" value="Unassembled WGS sequence"/>
</dbReference>
<dbReference type="InterPro" id="IPR004367">
    <property type="entry name" value="Cyclin_C-dom"/>
</dbReference>
<feature type="compositionally biased region" description="Basic and acidic residues" evidence="8">
    <location>
        <begin position="12"/>
        <end position="22"/>
    </location>
</feature>
<protein>
    <recommendedName>
        <fullName evidence="6">B-like cyclin</fullName>
    </recommendedName>
</protein>
<dbReference type="InterPro" id="IPR036915">
    <property type="entry name" value="Cyclin-like_sf"/>
</dbReference>
<dbReference type="InterPro" id="IPR013763">
    <property type="entry name" value="Cyclin-like_dom"/>
</dbReference>
<proteinExistence type="inferred from homology"/>
<dbReference type="FunFam" id="1.10.472.10:FF:000060">
    <property type="entry name" value="D6-type cyclin"/>
    <property type="match status" value="1"/>
</dbReference>
<name>A0AAN9PRC6_CANGL</name>
<feature type="domain" description="Cyclin-like" evidence="9">
    <location>
        <begin position="39"/>
        <end position="127"/>
    </location>
</feature>
<evidence type="ECO:0000256" key="5">
    <source>
        <dbReference type="ARBA" id="ARBA00023306"/>
    </source>
</evidence>
<gene>
    <name evidence="11" type="ORF">VNO77_40902</name>
</gene>
<dbReference type="EMBL" id="JAYMYQ010000010">
    <property type="protein sequence ID" value="KAK7307656.1"/>
    <property type="molecule type" value="Genomic_DNA"/>
</dbReference>
<evidence type="ECO:0000313" key="12">
    <source>
        <dbReference type="Proteomes" id="UP001367508"/>
    </source>
</evidence>
<dbReference type="Pfam" id="PF00134">
    <property type="entry name" value="Cyclin_N"/>
    <property type="match status" value="1"/>
</dbReference>